<dbReference type="STRING" id="665118.SAMN02983003_1747"/>
<gene>
    <name evidence="2" type="ORF">SAMN02983003_1747</name>
</gene>
<proteinExistence type="predicted"/>
<dbReference type="AlphaFoldDB" id="A0A1K2HYH6"/>
<dbReference type="InterPro" id="IPR007712">
    <property type="entry name" value="RelE/ParE_toxin"/>
</dbReference>
<name>A0A1K2HYH6_9HYPH</name>
<dbReference type="InterPro" id="IPR035093">
    <property type="entry name" value="RelE/ParE_toxin_dom_sf"/>
</dbReference>
<evidence type="ECO:0000313" key="3">
    <source>
        <dbReference type="Proteomes" id="UP000183447"/>
    </source>
</evidence>
<dbReference type="EMBL" id="FPKU01000001">
    <property type="protein sequence ID" value="SFZ83610.1"/>
    <property type="molecule type" value="Genomic_DNA"/>
</dbReference>
<sequence length="94" mass="10916">MRLRTSLPAKTDIKRLYRASILNFGLAQADRYYDGLDRHLQHIARFPSYGTLRPDLGNLRLSRYGSHHVIYRVDENEIVVLRVLHGHQDVGDAF</sequence>
<reference evidence="2 3" key="1">
    <citation type="submission" date="2016-11" db="EMBL/GenBank/DDBJ databases">
        <authorList>
            <person name="Jaros S."/>
            <person name="Januszkiewicz K."/>
            <person name="Wedrychowicz H."/>
        </authorList>
    </citation>
    <scope>NUCLEOTIDE SEQUENCE [LARGE SCALE GENOMIC DNA]</scope>
    <source>
        <strain evidence="2 3">ATCC 23634</strain>
    </source>
</reference>
<evidence type="ECO:0000256" key="1">
    <source>
        <dbReference type="ARBA" id="ARBA00022649"/>
    </source>
</evidence>
<organism evidence="2 3">
    <name type="scientific">Devosia enhydra</name>
    <dbReference type="NCBI Taxonomy" id="665118"/>
    <lineage>
        <taxon>Bacteria</taxon>
        <taxon>Pseudomonadati</taxon>
        <taxon>Pseudomonadota</taxon>
        <taxon>Alphaproteobacteria</taxon>
        <taxon>Hyphomicrobiales</taxon>
        <taxon>Devosiaceae</taxon>
        <taxon>Devosia</taxon>
    </lineage>
</organism>
<dbReference type="Gene3D" id="3.30.2310.20">
    <property type="entry name" value="RelE-like"/>
    <property type="match status" value="1"/>
</dbReference>
<dbReference type="Pfam" id="PF05016">
    <property type="entry name" value="ParE_toxin"/>
    <property type="match status" value="1"/>
</dbReference>
<keyword evidence="1" id="KW-1277">Toxin-antitoxin system</keyword>
<dbReference type="Proteomes" id="UP000183447">
    <property type="component" value="Unassembled WGS sequence"/>
</dbReference>
<protein>
    <submittedName>
        <fullName evidence="2">Toxin ParE1/3/4</fullName>
    </submittedName>
</protein>
<evidence type="ECO:0000313" key="2">
    <source>
        <dbReference type="EMBL" id="SFZ83610.1"/>
    </source>
</evidence>
<accession>A0A1K2HYH6</accession>
<keyword evidence="3" id="KW-1185">Reference proteome</keyword>